<protein>
    <recommendedName>
        <fullName evidence="3">Hydroxymethylpyrimidine pyrophosphatase-like HAD family hydrolase</fullName>
    </recommendedName>
</protein>
<dbReference type="SUPFAM" id="SSF56784">
    <property type="entry name" value="HAD-like"/>
    <property type="match status" value="1"/>
</dbReference>
<proteinExistence type="predicted"/>
<sequence length="297" mass="31799">MTSTAIAPIGLLFDVDGPIASPVSRSIAIPSIIDDLVLLAASGVPIAFITGRSDAFIRDEVITPLLAAGLADALAVEGNRMFGVFEKGAAWTPVTADGLGDVVVDESVALPDVVVDEVRRLVAASFSDTMFFDETKRAMISVEQRTDVSHDDFLAAQPEFNEASFAAVAAHGLGVRYGDREVKDAAGQVPFRLDPTIISTDIESVLLDKDRGAERALEYFAASGPLPRLWRSVGDSRSDYLMADHLHSAGYDVAHVDVRPADGILDRPYDIITEGDLIHDEAGAAFLGYWVTKLGLR</sequence>
<keyword evidence="2" id="KW-1185">Reference proteome</keyword>
<organism evidence="1 2">
    <name type="scientific">Conyzicola lurida</name>
    <dbReference type="NCBI Taxonomy" id="1172621"/>
    <lineage>
        <taxon>Bacteria</taxon>
        <taxon>Bacillati</taxon>
        <taxon>Actinomycetota</taxon>
        <taxon>Actinomycetes</taxon>
        <taxon>Micrococcales</taxon>
        <taxon>Microbacteriaceae</taxon>
        <taxon>Conyzicola</taxon>
    </lineage>
</organism>
<evidence type="ECO:0008006" key="3">
    <source>
        <dbReference type="Google" id="ProtNLM"/>
    </source>
</evidence>
<dbReference type="Proteomes" id="UP000536685">
    <property type="component" value="Unassembled WGS sequence"/>
</dbReference>
<dbReference type="InterPro" id="IPR036412">
    <property type="entry name" value="HAD-like_sf"/>
</dbReference>
<accession>A0A841ANV2</accession>
<comment type="caution">
    <text evidence="1">The sequence shown here is derived from an EMBL/GenBank/DDBJ whole genome shotgun (WGS) entry which is preliminary data.</text>
</comment>
<name>A0A841ANV2_9MICO</name>
<evidence type="ECO:0000313" key="2">
    <source>
        <dbReference type="Proteomes" id="UP000536685"/>
    </source>
</evidence>
<evidence type="ECO:0000313" key="1">
    <source>
        <dbReference type="EMBL" id="MBB5843099.1"/>
    </source>
</evidence>
<dbReference type="RefSeq" id="WP_343061944.1">
    <property type="nucleotide sequence ID" value="NZ_JACHMJ010000001.1"/>
</dbReference>
<dbReference type="AlphaFoldDB" id="A0A841ANV2"/>
<dbReference type="EMBL" id="JACHMJ010000001">
    <property type="protein sequence ID" value="MBB5843099.1"/>
    <property type="molecule type" value="Genomic_DNA"/>
</dbReference>
<gene>
    <name evidence="1" type="ORF">HD599_001422</name>
</gene>
<reference evidence="1 2" key="1">
    <citation type="submission" date="2020-08" db="EMBL/GenBank/DDBJ databases">
        <title>Sequencing the genomes of 1000 actinobacteria strains.</title>
        <authorList>
            <person name="Klenk H.-P."/>
        </authorList>
    </citation>
    <scope>NUCLEOTIDE SEQUENCE [LARGE SCALE GENOMIC DNA]</scope>
    <source>
        <strain evidence="1 2">DSM 105784</strain>
    </source>
</reference>